<dbReference type="RefSeq" id="WP_377385455.1">
    <property type="nucleotide sequence ID" value="NZ_JBHSAN010000006.1"/>
</dbReference>
<comment type="caution">
    <text evidence="1">The sequence shown here is derived from an EMBL/GenBank/DDBJ whole genome shotgun (WGS) entry which is preliminary data.</text>
</comment>
<evidence type="ECO:0008006" key="3">
    <source>
        <dbReference type="Google" id="ProtNLM"/>
    </source>
</evidence>
<name>A0ABW5W676_9PSEU</name>
<sequence>MTPDRLADAIADEIRGHPAVVRLDAGRHGTLVTPLKGRRVVGVRVLGPGEPVDIGVVLRMPGPFPEVAADLRVRVRRVAGDVPVNITVTDAVDPAPVGAGDQES</sequence>
<evidence type="ECO:0000313" key="1">
    <source>
        <dbReference type="EMBL" id="MFD2799468.1"/>
    </source>
</evidence>
<dbReference type="Proteomes" id="UP001597478">
    <property type="component" value="Unassembled WGS sequence"/>
</dbReference>
<dbReference type="EMBL" id="JBHUOF010000007">
    <property type="protein sequence ID" value="MFD2799468.1"/>
    <property type="molecule type" value="Genomic_DNA"/>
</dbReference>
<gene>
    <name evidence="1" type="ORF">ACFS2C_08690</name>
</gene>
<evidence type="ECO:0000313" key="2">
    <source>
        <dbReference type="Proteomes" id="UP001597478"/>
    </source>
</evidence>
<reference evidence="2" key="1">
    <citation type="journal article" date="2019" name="Int. J. Syst. Evol. Microbiol.">
        <title>The Global Catalogue of Microorganisms (GCM) 10K type strain sequencing project: providing services to taxonomists for standard genome sequencing and annotation.</title>
        <authorList>
            <consortium name="The Broad Institute Genomics Platform"/>
            <consortium name="The Broad Institute Genome Sequencing Center for Infectious Disease"/>
            <person name="Wu L."/>
            <person name="Ma J."/>
        </authorList>
    </citation>
    <scope>NUCLEOTIDE SEQUENCE [LARGE SCALE GENOMIC DNA]</scope>
    <source>
        <strain evidence="2">IBRC-M 10906</strain>
    </source>
</reference>
<protein>
    <recommendedName>
        <fullName evidence="3">Asp23/Gls24 family envelope stress response protein</fullName>
    </recommendedName>
</protein>
<keyword evidence="2" id="KW-1185">Reference proteome</keyword>
<accession>A0ABW5W676</accession>
<organism evidence="1 2">
    <name type="scientific">Prauserella oleivorans</name>
    <dbReference type="NCBI Taxonomy" id="1478153"/>
    <lineage>
        <taxon>Bacteria</taxon>
        <taxon>Bacillati</taxon>
        <taxon>Actinomycetota</taxon>
        <taxon>Actinomycetes</taxon>
        <taxon>Pseudonocardiales</taxon>
        <taxon>Pseudonocardiaceae</taxon>
        <taxon>Prauserella</taxon>
    </lineage>
</organism>
<proteinExistence type="predicted"/>